<reference evidence="1 2" key="1">
    <citation type="submission" date="2020-03" db="EMBL/GenBank/DDBJ databases">
        <title>Genomic analysis of Bacteroides faecium CBA7301.</title>
        <authorList>
            <person name="Kim J."/>
            <person name="Roh S.W."/>
        </authorList>
    </citation>
    <scope>NUCLEOTIDE SEQUENCE [LARGE SCALE GENOMIC DNA]</scope>
    <source>
        <strain evidence="1 2">CBA7301</strain>
    </source>
</reference>
<keyword evidence="2" id="KW-1185">Reference proteome</keyword>
<dbReference type="Proteomes" id="UP000501780">
    <property type="component" value="Chromosome"/>
</dbReference>
<accession>A0A6H0KJW7</accession>
<dbReference type="EMBL" id="CP050831">
    <property type="protein sequence ID" value="QIU92858.1"/>
    <property type="molecule type" value="Genomic_DNA"/>
</dbReference>
<organism evidence="1 2">
    <name type="scientific">Bacteroides faecium</name>
    <dbReference type="NCBI Taxonomy" id="2715212"/>
    <lineage>
        <taxon>Bacteria</taxon>
        <taxon>Pseudomonadati</taxon>
        <taxon>Bacteroidota</taxon>
        <taxon>Bacteroidia</taxon>
        <taxon>Bacteroidales</taxon>
        <taxon>Bacteroidaceae</taxon>
        <taxon>Bacteroides</taxon>
    </lineage>
</organism>
<evidence type="ECO:0000313" key="1">
    <source>
        <dbReference type="EMBL" id="QIU92858.1"/>
    </source>
</evidence>
<proteinExistence type="predicted"/>
<dbReference type="RefSeq" id="WP_167959612.1">
    <property type="nucleotide sequence ID" value="NZ_CP050831.1"/>
</dbReference>
<dbReference type="KEGG" id="bfc:BacF7301_01255"/>
<evidence type="ECO:0000313" key="2">
    <source>
        <dbReference type="Proteomes" id="UP000501780"/>
    </source>
</evidence>
<protein>
    <submittedName>
        <fullName evidence="1">Uncharacterized protein</fullName>
    </submittedName>
</protein>
<name>A0A6H0KJW7_9BACE</name>
<dbReference type="AlphaFoldDB" id="A0A6H0KJW7"/>
<sequence>MDIDFKENIIRLMQHPIMSKPIHELTSSEQSQACEILENLYECSMDENCTQIDYIQMSRLRYALGELAYVMCSNPERIIRYLLFSLHSLEKGGIDLSLNKWAELVNLRQSAE</sequence>
<gene>
    <name evidence="1" type="ORF">BacF7301_01255</name>
</gene>